<dbReference type="EMBL" id="AP021888">
    <property type="protein sequence ID" value="BBP43626.1"/>
    <property type="molecule type" value="Genomic_DNA"/>
</dbReference>
<dbReference type="SUPFAM" id="SSF48452">
    <property type="entry name" value="TPR-like"/>
    <property type="match status" value="1"/>
</dbReference>
<dbReference type="SUPFAM" id="SSF52833">
    <property type="entry name" value="Thioredoxin-like"/>
    <property type="match status" value="1"/>
</dbReference>
<dbReference type="Gene3D" id="1.25.40.10">
    <property type="entry name" value="Tetratricopeptide repeat domain"/>
    <property type="match status" value="2"/>
</dbReference>
<evidence type="ECO:0000313" key="2">
    <source>
        <dbReference type="EMBL" id="BBP43626.1"/>
    </source>
</evidence>
<dbReference type="InterPro" id="IPR011990">
    <property type="entry name" value="TPR-like_helical_dom_sf"/>
</dbReference>
<name>A0A6F8PNG4_9GAMM</name>
<dbReference type="PANTHER" id="PTHR45663:SF11">
    <property type="entry name" value="GEO12009P1"/>
    <property type="match status" value="1"/>
</dbReference>
<sequence length="290" mass="32171">MSQTAFIFDINAQNFDDLVLKNSHKLPVILEFMAVYSGPCITLEQTLTAAAKDCAGQFVFAKVDIDEQPELAQQFDIQNVPTTFVMKNGDISEAVEGLIKPDEVAALLRSLGIFRVSDDLREQARTAYLSGQVGHAIQLLTQAAQQDPSNPRVAMDMVQIMIDLDQFEQAKTIFNQLPDSAKQSDMGRSLLGQLTFKDLAAKTLGKEKLIHQIAQNPQDGDALFDLAICLVAEHDYETALNHLFTLYQLDKDFKNGAAKEMIVSITNMLEANAPELCKKFRKRFANLNAA</sequence>
<accession>A0A6F8PNG4</accession>
<dbReference type="Pfam" id="PF14561">
    <property type="entry name" value="TPR_20"/>
    <property type="match status" value="1"/>
</dbReference>
<evidence type="ECO:0000259" key="1">
    <source>
        <dbReference type="PROSITE" id="PS51352"/>
    </source>
</evidence>
<dbReference type="AlphaFoldDB" id="A0A6F8PNG4"/>
<dbReference type="Pfam" id="PF14559">
    <property type="entry name" value="TPR_19"/>
    <property type="match status" value="1"/>
</dbReference>
<dbReference type="GO" id="GO:0005737">
    <property type="term" value="C:cytoplasm"/>
    <property type="evidence" value="ECO:0007669"/>
    <property type="project" value="TreeGrafter"/>
</dbReference>
<feature type="domain" description="Thioredoxin" evidence="1">
    <location>
        <begin position="1"/>
        <end position="113"/>
    </location>
</feature>
<dbReference type="RefSeq" id="WP_173291411.1">
    <property type="nucleotide sequence ID" value="NZ_AP021888.1"/>
</dbReference>
<dbReference type="GO" id="GO:0006950">
    <property type="term" value="P:response to stress"/>
    <property type="evidence" value="ECO:0007669"/>
    <property type="project" value="UniProtKB-ARBA"/>
</dbReference>
<proteinExistence type="predicted"/>
<gene>
    <name evidence="2" type="primary">trx-1</name>
    <name evidence="2" type="ORF">THMIRHAT_13720</name>
</gene>
<dbReference type="InterPro" id="IPR036249">
    <property type="entry name" value="Thioredoxin-like_sf"/>
</dbReference>
<dbReference type="InterPro" id="IPR013766">
    <property type="entry name" value="Thioredoxin_domain"/>
</dbReference>
<protein>
    <submittedName>
        <fullName evidence="2">Co-chaperone YbbN</fullName>
    </submittedName>
</protein>
<keyword evidence="3" id="KW-1185">Reference proteome</keyword>
<evidence type="ECO:0000313" key="3">
    <source>
        <dbReference type="Proteomes" id="UP000501466"/>
    </source>
</evidence>
<dbReference type="Pfam" id="PF00085">
    <property type="entry name" value="Thioredoxin"/>
    <property type="match status" value="1"/>
</dbReference>
<reference evidence="3" key="1">
    <citation type="submission" date="2019-11" db="EMBL/GenBank/DDBJ databases">
        <title>Isolation and characterization of two novel species in the genus Thiomicrorhabdus.</title>
        <authorList>
            <person name="Mochizuki J."/>
            <person name="Kojima H."/>
            <person name="Fukui M."/>
        </authorList>
    </citation>
    <scope>NUCLEOTIDE SEQUENCE [LARGE SCALE GENOMIC DNA]</scope>
    <source>
        <strain evidence="3">AkT22</strain>
    </source>
</reference>
<organism evidence="2 3">
    <name type="scientific">Thiosulfativibrio zosterae</name>
    <dbReference type="NCBI Taxonomy" id="2675053"/>
    <lineage>
        <taxon>Bacteria</taxon>
        <taxon>Pseudomonadati</taxon>
        <taxon>Pseudomonadota</taxon>
        <taxon>Gammaproteobacteria</taxon>
        <taxon>Thiotrichales</taxon>
        <taxon>Piscirickettsiaceae</taxon>
        <taxon>Thiosulfativibrio</taxon>
    </lineage>
</organism>
<dbReference type="KEGG" id="tzo:THMIRHAT_13720"/>
<dbReference type="PROSITE" id="PS51352">
    <property type="entry name" value="THIOREDOXIN_2"/>
    <property type="match status" value="1"/>
</dbReference>
<dbReference type="Proteomes" id="UP000501466">
    <property type="component" value="Chromosome"/>
</dbReference>
<dbReference type="Gene3D" id="3.40.30.10">
    <property type="entry name" value="Glutaredoxin"/>
    <property type="match status" value="1"/>
</dbReference>
<dbReference type="GO" id="GO:0015035">
    <property type="term" value="F:protein-disulfide reductase activity"/>
    <property type="evidence" value="ECO:0007669"/>
    <property type="project" value="TreeGrafter"/>
</dbReference>
<dbReference type="PANTHER" id="PTHR45663">
    <property type="entry name" value="GEO12009P1"/>
    <property type="match status" value="1"/>
</dbReference>